<dbReference type="PANTHER" id="PTHR45528:SF8">
    <property type="entry name" value="HISTIDINE KINASE"/>
    <property type="match status" value="1"/>
</dbReference>
<dbReference type="SMART" id="SM00388">
    <property type="entry name" value="HisKA"/>
    <property type="match status" value="1"/>
</dbReference>
<comment type="subcellular location">
    <subcellularLocation>
        <location evidence="2">Membrane</location>
        <topology evidence="2">Multi-pass membrane protein</topology>
    </subcellularLocation>
</comment>
<dbReference type="InterPro" id="IPR036890">
    <property type="entry name" value="HATPase_C_sf"/>
</dbReference>
<keyword evidence="6 11" id="KW-0812">Transmembrane</keyword>
<gene>
    <name evidence="14" type="ordered locus">Amet_3868</name>
</gene>
<dbReference type="OrthoDB" id="84942at2"/>
<keyword evidence="5" id="KW-0808">Transferase</keyword>
<keyword evidence="9" id="KW-0902">Two-component regulatory system</keyword>
<dbReference type="InterPro" id="IPR005467">
    <property type="entry name" value="His_kinase_dom"/>
</dbReference>
<dbReference type="PROSITE" id="PS50109">
    <property type="entry name" value="HIS_KIN"/>
    <property type="match status" value="1"/>
</dbReference>
<evidence type="ECO:0000313" key="15">
    <source>
        <dbReference type="Proteomes" id="UP000001572"/>
    </source>
</evidence>
<evidence type="ECO:0000256" key="1">
    <source>
        <dbReference type="ARBA" id="ARBA00000085"/>
    </source>
</evidence>
<dbReference type="InterPro" id="IPR003594">
    <property type="entry name" value="HATPase_dom"/>
</dbReference>
<feature type="signal peptide" evidence="12">
    <location>
        <begin position="1"/>
        <end position="18"/>
    </location>
</feature>
<dbReference type="AlphaFoldDB" id="A6TUW3"/>
<reference evidence="15" key="1">
    <citation type="journal article" date="2016" name="Genome Announc.">
        <title>Complete genome sequence of Alkaliphilus metalliredigens strain QYMF, an alkaliphilic and metal-reducing bacterium isolated from borax-contaminated leachate ponds.</title>
        <authorList>
            <person name="Hwang C."/>
            <person name="Copeland A."/>
            <person name="Lucas S."/>
            <person name="Lapidus A."/>
            <person name="Barry K."/>
            <person name="Detter J.C."/>
            <person name="Glavina Del Rio T."/>
            <person name="Hammon N."/>
            <person name="Israni S."/>
            <person name="Dalin E."/>
            <person name="Tice H."/>
            <person name="Pitluck S."/>
            <person name="Chertkov O."/>
            <person name="Brettin T."/>
            <person name="Bruce D."/>
            <person name="Han C."/>
            <person name="Schmutz J."/>
            <person name="Larimer F."/>
            <person name="Land M.L."/>
            <person name="Hauser L."/>
            <person name="Kyrpides N."/>
            <person name="Mikhailova N."/>
            <person name="Ye Q."/>
            <person name="Zhou J."/>
            <person name="Richardson P."/>
            <person name="Fields M.W."/>
        </authorList>
    </citation>
    <scope>NUCLEOTIDE SEQUENCE [LARGE SCALE GENOMIC DNA]</scope>
    <source>
        <strain evidence="15">QYMF</strain>
    </source>
</reference>
<evidence type="ECO:0000256" key="3">
    <source>
        <dbReference type="ARBA" id="ARBA00012438"/>
    </source>
</evidence>
<evidence type="ECO:0000256" key="7">
    <source>
        <dbReference type="ARBA" id="ARBA00022777"/>
    </source>
</evidence>
<evidence type="ECO:0000256" key="9">
    <source>
        <dbReference type="ARBA" id="ARBA00023012"/>
    </source>
</evidence>
<accession>A6TUW3</accession>
<dbReference type="Gene3D" id="3.30.565.10">
    <property type="entry name" value="Histidine kinase-like ATPase, C-terminal domain"/>
    <property type="match status" value="1"/>
</dbReference>
<dbReference type="InterPro" id="IPR050398">
    <property type="entry name" value="HssS/ArlS-like"/>
</dbReference>
<organism evidence="14 15">
    <name type="scientific">Alkaliphilus metalliredigens (strain QYMF)</name>
    <dbReference type="NCBI Taxonomy" id="293826"/>
    <lineage>
        <taxon>Bacteria</taxon>
        <taxon>Bacillati</taxon>
        <taxon>Bacillota</taxon>
        <taxon>Clostridia</taxon>
        <taxon>Peptostreptococcales</taxon>
        <taxon>Natronincolaceae</taxon>
        <taxon>Alkaliphilus</taxon>
    </lineage>
</organism>
<dbReference type="eggNOG" id="COG2205">
    <property type="taxonomic scope" value="Bacteria"/>
</dbReference>
<dbReference type="STRING" id="293826.Amet_3868"/>
<dbReference type="Pfam" id="PF00512">
    <property type="entry name" value="HisKA"/>
    <property type="match status" value="1"/>
</dbReference>
<feature type="domain" description="Histidine kinase" evidence="13">
    <location>
        <begin position="218"/>
        <end position="413"/>
    </location>
</feature>
<dbReference type="EMBL" id="CP000724">
    <property type="protein sequence ID" value="ABR49981.1"/>
    <property type="molecule type" value="Genomic_DNA"/>
</dbReference>
<evidence type="ECO:0000256" key="5">
    <source>
        <dbReference type="ARBA" id="ARBA00022679"/>
    </source>
</evidence>
<keyword evidence="10 11" id="KW-0472">Membrane</keyword>
<dbReference type="GO" id="GO:0005886">
    <property type="term" value="C:plasma membrane"/>
    <property type="evidence" value="ECO:0007669"/>
    <property type="project" value="TreeGrafter"/>
</dbReference>
<dbReference type="CDD" id="cd00082">
    <property type="entry name" value="HisKA"/>
    <property type="match status" value="1"/>
</dbReference>
<dbReference type="Proteomes" id="UP000001572">
    <property type="component" value="Chromosome"/>
</dbReference>
<dbReference type="SUPFAM" id="SSF55874">
    <property type="entry name" value="ATPase domain of HSP90 chaperone/DNA topoisomerase II/histidine kinase"/>
    <property type="match status" value="1"/>
</dbReference>
<dbReference type="Pfam" id="PF02518">
    <property type="entry name" value="HATPase_c"/>
    <property type="match status" value="1"/>
</dbReference>
<dbReference type="HOGENOM" id="CLU_000445_89_34_9"/>
<sequence length="413" mass="47466">MVLIIILLLVNYSLFASASMVYPANYSEKVIQKNYEELKNTPKVTMDLLTPMSSFGVYSEDGHFLYGNFSSENKKINWDSYSKGDKSIGLSNYIISIAREKDILIINYPLTMHFRSEKLRSVLPNAEVAIIFLFFLQLITIIVLWSNRFAKRVNSELKALLITTEKIQEQNLDFNVGNSNIEEIGMVLKGIEKMKNSLKIALEEQWLLEKQKREQVSALAHDIKNPLTIVKGNTELLKETELTKEQKNYCNYIKESSEQMHEYIQELLTFTKNEIDKEHPNENIKVIKVLNSLKSQSEALSKIKNINLVWKIDIEENQYIKGNENELERAMMNIIINAFDFSPNGSTIAMYGAADNCELTIQVIDQGNGFSKKMLRYGKEQFFMENESRTKTGHHGLGLYIANTAPEPERQQS</sequence>
<dbReference type="EC" id="2.7.13.3" evidence="3"/>
<name>A6TUW3_ALKMQ</name>
<dbReference type="InterPro" id="IPR036097">
    <property type="entry name" value="HisK_dim/P_sf"/>
</dbReference>
<dbReference type="GO" id="GO:0000155">
    <property type="term" value="F:phosphorelay sensor kinase activity"/>
    <property type="evidence" value="ECO:0007669"/>
    <property type="project" value="InterPro"/>
</dbReference>
<keyword evidence="15" id="KW-1185">Reference proteome</keyword>
<evidence type="ECO:0000256" key="4">
    <source>
        <dbReference type="ARBA" id="ARBA00022553"/>
    </source>
</evidence>
<evidence type="ECO:0000256" key="11">
    <source>
        <dbReference type="SAM" id="Phobius"/>
    </source>
</evidence>
<keyword evidence="4" id="KW-0597">Phosphoprotein</keyword>
<proteinExistence type="predicted"/>
<dbReference type="Gene3D" id="1.10.287.130">
    <property type="match status" value="1"/>
</dbReference>
<keyword evidence="12" id="KW-0732">Signal</keyword>
<evidence type="ECO:0000256" key="12">
    <source>
        <dbReference type="SAM" id="SignalP"/>
    </source>
</evidence>
<dbReference type="RefSeq" id="WP_012064936.1">
    <property type="nucleotide sequence ID" value="NC_009633.1"/>
</dbReference>
<evidence type="ECO:0000313" key="14">
    <source>
        <dbReference type="EMBL" id="ABR49981.1"/>
    </source>
</evidence>
<dbReference type="KEGG" id="amt:Amet_3868"/>
<feature type="transmembrane region" description="Helical" evidence="11">
    <location>
        <begin position="128"/>
        <end position="145"/>
    </location>
</feature>
<evidence type="ECO:0000259" key="13">
    <source>
        <dbReference type="PROSITE" id="PS50109"/>
    </source>
</evidence>
<keyword evidence="8 11" id="KW-1133">Transmembrane helix</keyword>
<evidence type="ECO:0000256" key="8">
    <source>
        <dbReference type="ARBA" id="ARBA00022989"/>
    </source>
</evidence>
<evidence type="ECO:0000256" key="6">
    <source>
        <dbReference type="ARBA" id="ARBA00022692"/>
    </source>
</evidence>
<evidence type="ECO:0000256" key="10">
    <source>
        <dbReference type="ARBA" id="ARBA00023136"/>
    </source>
</evidence>
<comment type="catalytic activity">
    <reaction evidence="1">
        <text>ATP + protein L-histidine = ADP + protein N-phospho-L-histidine.</text>
        <dbReference type="EC" id="2.7.13.3"/>
    </reaction>
</comment>
<keyword evidence="7 14" id="KW-0418">Kinase</keyword>
<protein>
    <recommendedName>
        <fullName evidence="3">histidine kinase</fullName>
        <ecNumber evidence="3">2.7.13.3</ecNumber>
    </recommendedName>
</protein>
<dbReference type="Gene3D" id="6.10.340.10">
    <property type="match status" value="1"/>
</dbReference>
<dbReference type="InterPro" id="IPR003661">
    <property type="entry name" value="HisK_dim/P_dom"/>
</dbReference>
<evidence type="ECO:0000256" key="2">
    <source>
        <dbReference type="ARBA" id="ARBA00004141"/>
    </source>
</evidence>
<dbReference type="SUPFAM" id="SSF47384">
    <property type="entry name" value="Homodimeric domain of signal transducing histidine kinase"/>
    <property type="match status" value="1"/>
</dbReference>
<feature type="chain" id="PRO_5002702956" description="histidine kinase" evidence="12">
    <location>
        <begin position="19"/>
        <end position="413"/>
    </location>
</feature>
<dbReference type="PANTHER" id="PTHR45528">
    <property type="entry name" value="SENSOR HISTIDINE KINASE CPXA"/>
    <property type="match status" value="1"/>
</dbReference>